<dbReference type="Pfam" id="PF00646">
    <property type="entry name" value="F-box"/>
    <property type="match status" value="1"/>
</dbReference>
<dbReference type="SUPFAM" id="SSF81383">
    <property type="entry name" value="F-box domain"/>
    <property type="match status" value="1"/>
</dbReference>
<feature type="domain" description="F-box associated beta-propeller type 3" evidence="2">
    <location>
        <begin position="191"/>
        <end position="433"/>
    </location>
</feature>
<name>A0A4Y7KFT4_PAPSO</name>
<sequence length="460" mass="53927">MVLLNTNLAEDVIVQESQTMHATQESVVSNGVPTQAPLYQPWGLYPIPHSNFARPPMNPNAVTQGSSFSYLSVVLNPWMYGGQFVDIYVSTRAWFFLFDQYGNAITCEISFRHISRQRCRIVTEYTMKKVEFSASNEIPADLLLQIFYNSPVKSLIRFSCVSKLWFHLTINDHQQFNKFHFVESQKKPILIFTFRVAYDIKKFYYLEKEEHDNALKLLPYQKKEIQNKYVIGNVNGLFCYWNLGSRPMCEWVYFSLEVCNPSRVKKLTIVSRLKSRVGQIVYGFRFGYDHLKDEYKVIGILKFKEEYEYYVLTLGGIEHWRQIHNPRPKHRPTKYFESTGRRVVPPISCGGTIFYEIEKDECFTLVSLDLHSEKFQMIKLPCDGDFSNLYPSEYKGCFCYSSVQKINPHKGKVALYMLKDIVTEDWVKEIIEFDLPRELDYPAPPSSTRIMNFPNQVFLY</sequence>
<evidence type="ECO:0000259" key="1">
    <source>
        <dbReference type="Pfam" id="PF00646"/>
    </source>
</evidence>
<evidence type="ECO:0000313" key="4">
    <source>
        <dbReference type="Proteomes" id="UP000316621"/>
    </source>
</evidence>
<dbReference type="PANTHER" id="PTHR31111:SF138">
    <property type="entry name" value="F-BOX ASSOCIATED DOMAIN-CONTAINING PROTEIN"/>
    <property type="match status" value="1"/>
</dbReference>
<dbReference type="InterPro" id="IPR036047">
    <property type="entry name" value="F-box-like_dom_sf"/>
</dbReference>
<reference evidence="3 4" key="1">
    <citation type="journal article" date="2018" name="Science">
        <title>The opium poppy genome and morphinan production.</title>
        <authorList>
            <person name="Guo L."/>
            <person name="Winzer T."/>
            <person name="Yang X."/>
            <person name="Li Y."/>
            <person name="Ning Z."/>
            <person name="He Z."/>
            <person name="Teodor R."/>
            <person name="Lu Y."/>
            <person name="Bowser T.A."/>
            <person name="Graham I.A."/>
            <person name="Ye K."/>
        </authorList>
    </citation>
    <scope>NUCLEOTIDE SEQUENCE [LARGE SCALE GENOMIC DNA]</scope>
    <source>
        <strain evidence="4">cv. HN1</strain>
        <tissue evidence="3">Leaves</tissue>
    </source>
</reference>
<gene>
    <name evidence="3" type="ORF">C5167_033916</name>
</gene>
<protein>
    <submittedName>
        <fullName evidence="3">Uncharacterized protein</fullName>
    </submittedName>
</protein>
<dbReference type="AlphaFoldDB" id="A0A4Y7KFT4"/>
<dbReference type="Proteomes" id="UP000316621">
    <property type="component" value="Chromosome 7"/>
</dbReference>
<dbReference type="InterPro" id="IPR017451">
    <property type="entry name" value="F-box-assoc_interact_dom"/>
</dbReference>
<dbReference type="InterPro" id="IPR001810">
    <property type="entry name" value="F-box_dom"/>
</dbReference>
<dbReference type="Gramene" id="RZC70765">
    <property type="protein sequence ID" value="RZC70765"/>
    <property type="gene ID" value="C5167_033916"/>
</dbReference>
<evidence type="ECO:0000259" key="2">
    <source>
        <dbReference type="Pfam" id="PF08268"/>
    </source>
</evidence>
<dbReference type="OMA" id="NAITCEI"/>
<evidence type="ECO:0000313" key="3">
    <source>
        <dbReference type="EMBL" id="RZC70765.1"/>
    </source>
</evidence>
<dbReference type="Pfam" id="PF08268">
    <property type="entry name" value="FBA_3"/>
    <property type="match status" value="1"/>
</dbReference>
<accession>A0A4Y7KFT4</accession>
<dbReference type="InterPro" id="IPR013187">
    <property type="entry name" value="F-box-assoc_dom_typ3"/>
</dbReference>
<proteinExistence type="predicted"/>
<organism evidence="3 4">
    <name type="scientific">Papaver somniferum</name>
    <name type="common">Opium poppy</name>
    <dbReference type="NCBI Taxonomy" id="3469"/>
    <lineage>
        <taxon>Eukaryota</taxon>
        <taxon>Viridiplantae</taxon>
        <taxon>Streptophyta</taxon>
        <taxon>Embryophyta</taxon>
        <taxon>Tracheophyta</taxon>
        <taxon>Spermatophyta</taxon>
        <taxon>Magnoliopsida</taxon>
        <taxon>Ranunculales</taxon>
        <taxon>Papaveraceae</taxon>
        <taxon>Papaveroideae</taxon>
        <taxon>Papaver</taxon>
    </lineage>
</organism>
<dbReference type="EMBL" id="CM010721">
    <property type="protein sequence ID" value="RZC70765.1"/>
    <property type="molecule type" value="Genomic_DNA"/>
</dbReference>
<keyword evidence="4" id="KW-1185">Reference proteome</keyword>
<feature type="non-terminal residue" evidence="3">
    <location>
        <position position="460"/>
    </location>
</feature>
<feature type="domain" description="F-box" evidence="1">
    <location>
        <begin position="138"/>
        <end position="168"/>
    </location>
</feature>
<dbReference type="NCBIfam" id="TIGR01640">
    <property type="entry name" value="F_box_assoc_1"/>
    <property type="match status" value="1"/>
</dbReference>
<dbReference type="Gene3D" id="1.20.1280.50">
    <property type="match status" value="1"/>
</dbReference>
<dbReference type="PANTHER" id="PTHR31111">
    <property type="entry name" value="BNAA05G37150D PROTEIN-RELATED"/>
    <property type="match status" value="1"/>
</dbReference>